<sequence length="67" mass="7696">MSYCWKIVVLRVVPRKCHYAPALHQRDLPRCVNSTPNSVAARAWEREMALWSRAGEFQGLTLPTPVM</sequence>
<gene>
    <name evidence="1" type="ORF">GUJ93_ZPchr0002g26807</name>
</gene>
<dbReference type="EMBL" id="JAAALK010000287">
    <property type="protein sequence ID" value="KAG8060849.1"/>
    <property type="molecule type" value="Genomic_DNA"/>
</dbReference>
<accession>A0A8J5ST42</accession>
<protein>
    <submittedName>
        <fullName evidence="1">Uncharacterized protein</fullName>
    </submittedName>
</protein>
<reference evidence="1" key="2">
    <citation type="submission" date="2021-02" db="EMBL/GenBank/DDBJ databases">
        <authorList>
            <person name="Kimball J.A."/>
            <person name="Haas M.W."/>
            <person name="Macchietto M."/>
            <person name="Kono T."/>
            <person name="Duquette J."/>
            <person name="Shao M."/>
        </authorList>
    </citation>
    <scope>NUCLEOTIDE SEQUENCE</scope>
    <source>
        <tissue evidence="1">Fresh leaf tissue</tissue>
    </source>
</reference>
<reference evidence="1" key="1">
    <citation type="journal article" date="2021" name="bioRxiv">
        <title>Whole Genome Assembly and Annotation of Northern Wild Rice, Zizania palustris L., Supports a Whole Genome Duplication in the Zizania Genus.</title>
        <authorList>
            <person name="Haas M."/>
            <person name="Kono T."/>
            <person name="Macchietto M."/>
            <person name="Millas R."/>
            <person name="McGilp L."/>
            <person name="Shao M."/>
            <person name="Duquette J."/>
            <person name="Hirsch C.N."/>
            <person name="Kimball J."/>
        </authorList>
    </citation>
    <scope>NUCLEOTIDE SEQUENCE</scope>
    <source>
        <tissue evidence="1">Fresh leaf tissue</tissue>
    </source>
</reference>
<dbReference type="AlphaFoldDB" id="A0A8J5ST42"/>
<name>A0A8J5ST42_ZIZPA</name>
<evidence type="ECO:0000313" key="2">
    <source>
        <dbReference type="Proteomes" id="UP000729402"/>
    </source>
</evidence>
<keyword evidence="2" id="KW-1185">Reference proteome</keyword>
<evidence type="ECO:0000313" key="1">
    <source>
        <dbReference type="EMBL" id="KAG8060849.1"/>
    </source>
</evidence>
<proteinExistence type="predicted"/>
<organism evidence="1 2">
    <name type="scientific">Zizania palustris</name>
    <name type="common">Northern wild rice</name>
    <dbReference type="NCBI Taxonomy" id="103762"/>
    <lineage>
        <taxon>Eukaryota</taxon>
        <taxon>Viridiplantae</taxon>
        <taxon>Streptophyta</taxon>
        <taxon>Embryophyta</taxon>
        <taxon>Tracheophyta</taxon>
        <taxon>Spermatophyta</taxon>
        <taxon>Magnoliopsida</taxon>
        <taxon>Liliopsida</taxon>
        <taxon>Poales</taxon>
        <taxon>Poaceae</taxon>
        <taxon>BOP clade</taxon>
        <taxon>Oryzoideae</taxon>
        <taxon>Oryzeae</taxon>
        <taxon>Zizaniinae</taxon>
        <taxon>Zizania</taxon>
    </lineage>
</organism>
<comment type="caution">
    <text evidence="1">The sequence shown here is derived from an EMBL/GenBank/DDBJ whole genome shotgun (WGS) entry which is preliminary data.</text>
</comment>
<dbReference type="Proteomes" id="UP000729402">
    <property type="component" value="Unassembled WGS sequence"/>
</dbReference>